<dbReference type="GO" id="GO:0046872">
    <property type="term" value="F:metal ion binding"/>
    <property type="evidence" value="ECO:0007669"/>
    <property type="project" value="UniProtKB-KW"/>
</dbReference>
<feature type="binding site" evidence="3">
    <location>
        <position position="430"/>
    </location>
    <ligand>
        <name>Zn(2+)</name>
        <dbReference type="ChEBI" id="CHEBI:29105"/>
        <label>2</label>
    </ligand>
</feature>
<keyword evidence="6" id="KW-1185">Reference proteome</keyword>
<dbReference type="Proteomes" id="UP000599688">
    <property type="component" value="Unassembled WGS sequence"/>
</dbReference>
<keyword evidence="3" id="KW-0460">Magnesium</keyword>
<proteinExistence type="inferred from homology"/>
<comment type="cofactor">
    <cofactor evidence="3">
        <name>Mg(2+)</name>
        <dbReference type="ChEBI" id="CHEBI:18420"/>
    </cofactor>
    <text evidence="3">Binds 1 Mg(2+) ion.</text>
</comment>
<evidence type="ECO:0000313" key="5">
    <source>
        <dbReference type="EMBL" id="GGE13279.1"/>
    </source>
</evidence>
<feature type="binding site" evidence="3">
    <location>
        <position position="49"/>
    </location>
    <ligand>
        <name>Zn(2+)</name>
        <dbReference type="ChEBI" id="CHEBI:29105"/>
        <label>2</label>
    </ligand>
</feature>
<comment type="similarity">
    <text evidence="4">Belongs to the alkaline phosphatase family.</text>
</comment>
<evidence type="ECO:0000256" key="1">
    <source>
        <dbReference type="ARBA" id="ARBA00022553"/>
    </source>
</evidence>
<organism evidence="5 6">
    <name type="scientific">Psychroflexus salis</name>
    <dbReference type="NCBI Taxonomy" id="1526574"/>
    <lineage>
        <taxon>Bacteria</taxon>
        <taxon>Pseudomonadati</taxon>
        <taxon>Bacteroidota</taxon>
        <taxon>Flavobacteriia</taxon>
        <taxon>Flavobacteriales</taxon>
        <taxon>Flavobacteriaceae</taxon>
        <taxon>Psychroflexus</taxon>
    </lineage>
</organism>
<evidence type="ECO:0000313" key="6">
    <source>
        <dbReference type="Proteomes" id="UP000599688"/>
    </source>
</evidence>
<protein>
    <submittedName>
        <fullName evidence="5">Alkaline phosphatase</fullName>
    </submittedName>
</protein>
<dbReference type="PANTHER" id="PTHR11596">
    <property type="entry name" value="ALKALINE PHOSPHATASE"/>
    <property type="match status" value="1"/>
</dbReference>
<feature type="active site" description="Phosphoserine intermediate" evidence="2">
    <location>
        <position position="99"/>
    </location>
</feature>
<dbReference type="Gene3D" id="3.40.720.10">
    <property type="entry name" value="Alkaline Phosphatase, subunit A"/>
    <property type="match status" value="1"/>
</dbReference>
<feature type="binding site" evidence="3">
    <location>
        <position position="286"/>
    </location>
    <ligand>
        <name>Zn(2+)</name>
        <dbReference type="ChEBI" id="CHEBI:29105"/>
        <label>2</label>
    </ligand>
</feature>
<feature type="binding site" evidence="3">
    <location>
        <position position="49"/>
    </location>
    <ligand>
        <name>Mg(2+)</name>
        <dbReference type="ChEBI" id="CHEBI:18420"/>
    </ligand>
</feature>
<evidence type="ECO:0000256" key="4">
    <source>
        <dbReference type="RuleBase" id="RU003946"/>
    </source>
</evidence>
<dbReference type="SUPFAM" id="SSF53649">
    <property type="entry name" value="Alkaline phosphatase-like"/>
    <property type="match status" value="1"/>
</dbReference>
<dbReference type="SMART" id="SM00098">
    <property type="entry name" value="alkPPc"/>
    <property type="match status" value="1"/>
</dbReference>
<sequence length="472" mass="52263">MNRRKFFKNGALATAGVGLLGACNQTEQITRLEQTSNKKAKNIIFLVSDGMSQGTLTMADTLKQRMYGKASVWLDLYRNNKVQRALMDMASESSLVTDSAAAASSWGGGHRIPNGGINVGRGGVEHKPIWQKFLQAGKKAGIVTTVPITHATPAGFCINSTSRNDQEGIAEKYLNLGLSVMLGGGQDYFDTSSRKDGKNLYQAFSDKNYTVVNNRIDMLNSANTKLLGVFDSSGLAYSLDRNNDKAIEKQTPTLAEMTQKAIDVMKSSEEGFVLQVEGGKVDWAAHANDAGALIYDQMAFDDAVEVAINFAEKDEETLVIITTDHGNSNPGIMYGKDVNTNFDRLQSFKHSNDWILQEITKNDTVEQVRERVEYANNFGISKAQAQSILDYYKGLEKPEQGLYNYKKLPFKLLSEIQQAYHSVGWISTNHSGDFVELAMYGPYSDQLNTFVRNTDLHNFMLKAAEVEDFATY</sequence>
<keyword evidence="3" id="KW-0479">Metal-binding</keyword>
<feature type="binding site" evidence="3">
    <location>
        <position position="152"/>
    </location>
    <ligand>
        <name>Mg(2+)</name>
        <dbReference type="ChEBI" id="CHEBI:18420"/>
    </ligand>
</feature>
<feature type="binding site" evidence="3">
    <location>
        <position position="282"/>
    </location>
    <ligand>
        <name>Zn(2+)</name>
        <dbReference type="ChEBI" id="CHEBI:29105"/>
        <label>2</label>
    </ligand>
</feature>
<reference evidence="5 6" key="1">
    <citation type="journal article" date="2014" name="Int. J. Syst. Evol. Microbiol.">
        <title>Complete genome sequence of Corynebacterium casei LMG S-19264T (=DSM 44701T), isolated from a smear-ripened cheese.</title>
        <authorList>
            <consortium name="US DOE Joint Genome Institute (JGI-PGF)"/>
            <person name="Walter F."/>
            <person name="Albersmeier A."/>
            <person name="Kalinowski J."/>
            <person name="Ruckert C."/>
        </authorList>
    </citation>
    <scope>NUCLEOTIDE SEQUENCE [LARGE SCALE GENOMIC DNA]</scope>
    <source>
        <strain evidence="5 6">CGMCC 1.12925</strain>
    </source>
</reference>
<comment type="cofactor">
    <cofactor evidence="3">
        <name>Zn(2+)</name>
        <dbReference type="ChEBI" id="CHEBI:29105"/>
    </cofactor>
    <text evidence="3">Binds 2 Zn(2+) ions.</text>
</comment>
<dbReference type="InterPro" id="IPR017850">
    <property type="entry name" value="Alkaline_phosphatase_core_sf"/>
</dbReference>
<dbReference type="PRINTS" id="PR00113">
    <property type="entry name" value="ALKPHPHTASE"/>
</dbReference>
<keyword evidence="3" id="KW-0862">Zinc</keyword>
<dbReference type="EMBL" id="BMGL01000007">
    <property type="protein sequence ID" value="GGE13279.1"/>
    <property type="molecule type" value="Genomic_DNA"/>
</dbReference>
<evidence type="ECO:0000256" key="3">
    <source>
        <dbReference type="PIRSR" id="PIRSR601952-2"/>
    </source>
</evidence>
<feature type="binding site" evidence="3">
    <location>
        <position position="277"/>
    </location>
    <ligand>
        <name>Mg(2+)</name>
        <dbReference type="ChEBI" id="CHEBI:18420"/>
    </ligand>
</feature>
<feature type="binding site" evidence="3">
    <location>
        <position position="325"/>
    </location>
    <ligand>
        <name>Zn(2+)</name>
        <dbReference type="ChEBI" id="CHEBI:29105"/>
        <label>2</label>
    </ligand>
</feature>
<dbReference type="PROSITE" id="PS51257">
    <property type="entry name" value="PROKAR_LIPOPROTEIN"/>
    <property type="match status" value="1"/>
</dbReference>
<dbReference type="InterPro" id="IPR001952">
    <property type="entry name" value="Alkaline_phosphatase"/>
</dbReference>
<accession>A0A917E8C3</accession>
<feature type="binding site" evidence="3">
    <location>
        <position position="324"/>
    </location>
    <ligand>
        <name>Zn(2+)</name>
        <dbReference type="ChEBI" id="CHEBI:29105"/>
        <label>2</label>
    </ligand>
</feature>
<keyword evidence="1" id="KW-0597">Phosphoprotein</keyword>
<dbReference type="Pfam" id="PF00245">
    <property type="entry name" value="Alk_phosphatase"/>
    <property type="match status" value="1"/>
</dbReference>
<dbReference type="PANTHER" id="PTHR11596:SF5">
    <property type="entry name" value="ALKALINE PHOSPHATASE"/>
    <property type="match status" value="1"/>
</dbReference>
<dbReference type="AlphaFoldDB" id="A0A917E8C3"/>
<comment type="caution">
    <text evidence="5">The sequence shown here is derived from an EMBL/GenBank/DDBJ whole genome shotgun (WGS) entry which is preliminary data.</text>
</comment>
<name>A0A917E8C3_9FLAO</name>
<dbReference type="CDD" id="cd16012">
    <property type="entry name" value="ALP"/>
    <property type="match status" value="1"/>
</dbReference>
<dbReference type="Gene3D" id="1.10.60.40">
    <property type="match status" value="1"/>
</dbReference>
<dbReference type="RefSeq" id="WP_188406047.1">
    <property type="nucleotide sequence ID" value="NZ_BMGL01000007.1"/>
</dbReference>
<gene>
    <name evidence="5" type="ORF">GCM10010831_13340</name>
</gene>
<evidence type="ECO:0000256" key="2">
    <source>
        <dbReference type="PIRSR" id="PIRSR601952-1"/>
    </source>
</evidence>
<feature type="binding site" evidence="3">
    <location>
        <position position="150"/>
    </location>
    <ligand>
        <name>Mg(2+)</name>
        <dbReference type="ChEBI" id="CHEBI:18420"/>
    </ligand>
</feature>
<dbReference type="GO" id="GO:0004035">
    <property type="term" value="F:alkaline phosphatase activity"/>
    <property type="evidence" value="ECO:0007669"/>
    <property type="project" value="TreeGrafter"/>
</dbReference>